<dbReference type="GO" id="GO:0016787">
    <property type="term" value="F:hydrolase activity"/>
    <property type="evidence" value="ECO:0007669"/>
    <property type="project" value="UniProtKB-KW"/>
</dbReference>
<keyword evidence="7" id="KW-0961">Cell wall biogenesis/degradation</keyword>
<evidence type="ECO:0000256" key="1">
    <source>
        <dbReference type="ARBA" id="ARBA00007010"/>
    </source>
</evidence>
<comment type="similarity">
    <text evidence="1">Belongs to the SleB family.</text>
</comment>
<dbReference type="GO" id="GO:0030435">
    <property type="term" value="P:sporulation resulting in formation of a cellular spore"/>
    <property type="evidence" value="ECO:0007669"/>
    <property type="project" value="UniProtKB-KW"/>
</dbReference>
<dbReference type="Gene3D" id="6.20.240.60">
    <property type="match status" value="1"/>
</dbReference>
<dbReference type="SUPFAM" id="SSF47090">
    <property type="entry name" value="PGBD-like"/>
    <property type="match status" value="1"/>
</dbReference>
<sequence length="231" mass="24297">MSVMITKKRVWVGVITLGIALILASGAYGALGDRALSQGSRGSEVTELQKKLASLGYVVGKVDGVYGSKTKAAVTRFQKERGLKVDGIAGAQTIKELKLLTGDSTNASGKSVGPKNVDINLLARCVSAEARGEPYVGQVAVAAVLLNRMSDPAFPNTIADIIYQPLAFSSVADGQINMAPTASALKAAQEAVSGVDPTGGALFFFNPAKTKNKFIWSRPQIMQIGNHIFTR</sequence>
<evidence type="ECO:0000256" key="6">
    <source>
        <dbReference type="ARBA" id="ARBA00022969"/>
    </source>
</evidence>
<dbReference type="KEGG" id="dsy:DSY4950"/>
<dbReference type="HOGENOM" id="CLU_053345_0_0_9"/>
<feature type="domain" description="Cell wall hydrolase SleB" evidence="10">
    <location>
        <begin position="132"/>
        <end position="229"/>
    </location>
</feature>
<dbReference type="eggNOG" id="COG3773">
    <property type="taxonomic scope" value="Bacteria"/>
</dbReference>
<keyword evidence="12" id="KW-1185">Reference proteome</keyword>
<dbReference type="STRING" id="138119.DSY4950"/>
<evidence type="ECO:0000256" key="5">
    <source>
        <dbReference type="ARBA" id="ARBA00022801"/>
    </source>
</evidence>
<protein>
    <recommendedName>
        <fullName evidence="2 8">Spore cortex-lytic enzyme</fullName>
    </recommendedName>
</protein>
<dbReference type="InterPro" id="IPR036365">
    <property type="entry name" value="PGBD-like_sf"/>
</dbReference>
<dbReference type="InterPro" id="IPR011105">
    <property type="entry name" value="Cell_wall_hydrolase_SleB"/>
</dbReference>
<keyword evidence="4" id="KW-0732">Signal</keyword>
<dbReference type="NCBIfam" id="TIGR02869">
    <property type="entry name" value="spore_SleB"/>
    <property type="match status" value="1"/>
</dbReference>
<dbReference type="Pfam" id="PF01471">
    <property type="entry name" value="PG_binding_1"/>
    <property type="match status" value="1"/>
</dbReference>
<evidence type="ECO:0000259" key="9">
    <source>
        <dbReference type="Pfam" id="PF01471"/>
    </source>
</evidence>
<dbReference type="eggNOG" id="COG3409">
    <property type="taxonomic scope" value="Bacteria"/>
</dbReference>
<evidence type="ECO:0000256" key="7">
    <source>
        <dbReference type="ARBA" id="ARBA00023316"/>
    </source>
</evidence>
<dbReference type="GO" id="GO:0071555">
    <property type="term" value="P:cell wall organization"/>
    <property type="evidence" value="ECO:0007669"/>
    <property type="project" value="UniProtKB-KW"/>
</dbReference>
<name>Q24MK3_DESHY</name>
<evidence type="ECO:0000256" key="8">
    <source>
        <dbReference type="NCBIfam" id="TIGR02869"/>
    </source>
</evidence>
<reference evidence="11 12" key="1">
    <citation type="journal article" date="2006" name="J. Bacteriol.">
        <title>Complete genome sequence of the dehalorespiring bacterium Desulfitobacterium hafniense Y51 and comparison with Dehalococcoides ethenogenes 195.</title>
        <authorList>
            <person name="Nonaka H."/>
            <person name="Keresztes G."/>
            <person name="Shinoda Y."/>
            <person name="Ikenaga Y."/>
            <person name="Abe M."/>
            <person name="Naito K."/>
            <person name="Inatomi K."/>
            <person name="Furukawa K."/>
            <person name="Inui M."/>
            <person name="Yukawa H."/>
        </authorList>
    </citation>
    <scope>NUCLEOTIDE SEQUENCE [LARGE SCALE GENOMIC DNA]</scope>
    <source>
        <strain evidence="11 12">Y51</strain>
    </source>
</reference>
<dbReference type="AlphaFoldDB" id="Q24MK3"/>
<accession>Q24MK3</accession>
<dbReference type="InterPro" id="IPR036366">
    <property type="entry name" value="PGBDSf"/>
</dbReference>
<dbReference type="InterPro" id="IPR002477">
    <property type="entry name" value="Peptidoglycan-bd-like"/>
</dbReference>
<dbReference type="Proteomes" id="UP000001946">
    <property type="component" value="Chromosome"/>
</dbReference>
<dbReference type="Pfam" id="PF07486">
    <property type="entry name" value="Hydrolase_2"/>
    <property type="match status" value="1"/>
</dbReference>
<dbReference type="InterPro" id="IPR014224">
    <property type="entry name" value="Spore_cortex_SleB"/>
</dbReference>
<dbReference type="Gene3D" id="1.10.101.10">
    <property type="entry name" value="PGBD-like superfamily/PGBD"/>
    <property type="match status" value="1"/>
</dbReference>
<evidence type="ECO:0000256" key="3">
    <source>
        <dbReference type="ARBA" id="ARBA00022544"/>
    </source>
</evidence>
<evidence type="ECO:0000313" key="11">
    <source>
        <dbReference type="EMBL" id="BAE86739.1"/>
    </source>
</evidence>
<dbReference type="Gene3D" id="1.10.10.2520">
    <property type="entry name" value="Cell wall hydrolase SleB, domain 1"/>
    <property type="match status" value="1"/>
</dbReference>
<evidence type="ECO:0000313" key="12">
    <source>
        <dbReference type="Proteomes" id="UP000001946"/>
    </source>
</evidence>
<dbReference type="GO" id="GO:0009847">
    <property type="term" value="P:spore germination"/>
    <property type="evidence" value="ECO:0007669"/>
    <property type="project" value="UniProtKB-UniRule"/>
</dbReference>
<evidence type="ECO:0000259" key="10">
    <source>
        <dbReference type="Pfam" id="PF07486"/>
    </source>
</evidence>
<dbReference type="InterPro" id="IPR042047">
    <property type="entry name" value="SleB_dom1"/>
</dbReference>
<evidence type="ECO:0000256" key="2">
    <source>
        <dbReference type="ARBA" id="ARBA00018364"/>
    </source>
</evidence>
<keyword evidence="3" id="KW-0309">Germination</keyword>
<organism evidence="11 12">
    <name type="scientific">Desulfitobacterium hafniense (strain Y51)</name>
    <dbReference type="NCBI Taxonomy" id="138119"/>
    <lineage>
        <taxon>Bacteria</taxon>
        <taxon>Bacillati</taxon>
        <taxon>Bacillota</taxon>
        <taxon>Clostridia</taxon>
        <taxon>Eubacteriales</taxon>
        <taxon>Desulfitobacteriaceae</taxon>
        <taxon>Desulfitobacterium</taxon>
    </lineage>
</organism>
<gene>
    <name evidence="11" type="ordered locus">DSY4950</name>
</gene>
<feature type="domain" description="Peptidoglycan binding-like" evidence="9">
    <location>
        <begin position="41"/>
        <end position="97"/>
    </location>
</feature>
<keyword evidence="6" id="KW-0749">Sporulation</keyword>
<dbReference type="EMBL" id="AP008230">
    <property type="protein sequence ID" value="BAE86739.1"/>
    <property type="molecule type" value="Genomic_DNA"/>
</dbReference>
<proteinExistence type="inferred from homology"/>
<evidence type="ECO:0000256" key="4">
    <source>
        <dbReference type="ARBA" id="ARBA00022729"/>
    </source>
</evidence>
<keyword evidence="5" id="KW-0378">Hydrolase</keyword>